<evidence type="ECO:0000256" key="1">
    <source>
        <dbReference type="PROSITE-ProRule" id="PRU00175"/>
    </source>
</evidence>
<proteinExistence type="predicted"/>
<dbReference type="InParanoid" id="A0A2R6PWX4"/>
<dbReference type="PANTHER" id="PTHR45676:SF88">
    <property type="entry name" value="RING-H2 FINGER PROTEIN ATL33"/>
    <property type="match status" value="1"/>
</dbReference>
<feature type="region of interest" description="Disordered" evidence="2">
    <location>
        <begin position="153"/>
        <end position="172"/>
    </location>
</feature>
<name>A0A2R6PWX4_ACTCC</name>
<gene>
    <name evidence="5" type="ORF">CEY00_Acc24872</name>
</gene>
<dbReference type="PROSITE" id="PS50089">
    <property type="entry name" value="ZF_RING_2"/>
    <property type="match status" value="1"/>
</dbReference>
<dbReference type="UniPathway" id="UPA00143"/>
<dbReference type="Gene3D" id="3.30.40.10">
    <property type="entry name" value="Zinc/RING finger domain, C3HC4 (zinc finger)"/>
    <property type="match status" value="1"/>
</dbReference>
<dbReference type="EMBL" id="NKQK01000022">
    <property type="protein sequence ID" value="PSR98267.1"/>
    <property type="molecule type" value="Genomic_DNA"/>
</dbReference>
<dbReference type="Pfam" id="PF13639">
    <property type="entry name" value="zf-RING_2"/>
    <property type="match status" value="1"/>
</dbReference>
<feature type="transmembrane region" description="Helical" evidence="3">
    <location>
        <begin position="25"/>
        <end position="48"/>
    </location>
</feature>
<keyword evidence="3" id="KW-0812">Transmembrane</keyword>
<dbReference type="SUPFAM" id="SSF57850">
    <property type="entry name" value="RING/U-box"/>
    <property type="match status" value="1"/>
</dbReference>
<dbReference type="GO" id="GO:0008270">
    <property type="term" value="F:zinc ion binding"/>
    <property type="evidence" value="ECO:0007669"/>
    <property type="project" value="UniProtKB-KW"/>
</dbReference>
<dbReference type="InterPro" id="IPR013083">
    <property type="entry name" value="Znf_RING/FYVE/PHD"/>
</dbReference>
<dbReference type="Proteomes" id="UP000241394">
    <property type="component" value="Chromosome LG22"/>
</dbReference>
<dbReference type="Gramene" id="PSR98267">
    <property type="protein sequence ID" value="PSR98267"/>
    <property type="gene ID" value="CEY00_Acc24872"/>
</dbReference>
<dbReference type="PANTHER" id="PTHR45676">
    <property type="entry name" value="RING-H2 FINGER PROTEIN ATL51-RELATED"/>
    <property type="match status" value="1"/>
</dbReference>
<dbReference type="FunCoup" id="A0A2R6PWX4">
    <property type="interactions" value="1"/>
</dbReference>
<protein>
    <submittedName>
        <fullName evidence="5">RING-H2 finger protein</fullName>
    </submittedName>
</protein>
<dbReference type="OMA" id="AFIYAMK"/>
<comment type="caution">
    <text evidence="5">The sequence shown here is derived from an EMBL/GenBank/DDBJ whole genome shotgun (WGS) entry which is preliminary data.</text>
</comment>
<keyword evidence="3" id="KW-1133">Transmembrane helix</keyword>
<keyword evidence="3" id="KW-0472">Membrane</keyword>
<dbReference type="AlphaFoldDB" id="A0A2R6PWX4"/>
<evidence type="ECO:0000256" key="3">
    <source>
        <dbReference type="SAM" id="Phobius"/>
    </source>
</evidence>
<reference evidence="6" key="2">
    <citation type="journal article" date="2018" name="BMC Genomics">
        <title>A manually annotated Actinidia chinensis var. chinensis (kiwifruit) genome highlights the challenges associated with draft genomes and gene prediction in plants.</title>
        <authorList>
            <person name="Pilkington S.M."/>
            <person name="Crowhurst R."/>
            <person name="Hilario E."/>
            <person name="Nardozza S."/>
            <person name="Fraser L."/>
            <person name="Peng Y."/>
            <person name="Gunaseelan K."/>
            <person name="Simpson R."/>
            <person name="Tahir J."/>
            <person name="Deroles S.C."/>
            <person name="Templeton K."/>
            <person name="Luo Z."/>
            <person name="Davy M."/>
            <person name="Cheng C."/>
            <person name="McNeilage M."/>
            <person name="Scaglione D."/>
            <person name="Liu Y."/>
            <person name="Zhang Q."/>
            <person name="Datson P."/>
            <person name="De Silva N."/>
            <person name="Gardiner S.E."/>
            <person name="Bassett H."/>
            <person name="Chagne D."/>
            <person name="McCallum J."/>
            <person name="Dzierzon H."/>
            <person name="Deng C."/>
            <person name="Wang Y.Y."/>
            <person name="Barron L."/>
            <person name="Manako K."/>
            <person name="Bowen J."/>
            <person name="Foster T.M."/>
            <person name="Erridge Z.A."/>
            <person name="Tiffin H."/>
            <person name="Waite C.N."/>
            <person name="Davies K.M."/>
            <person name="Grierson E.P."/>
            <person name="Laing W.A."/>
            <person name="Kirk R."/>
            <person name="Chen X."/>
            <person name="Wood M."/>
            <person name="Montefiori M."/>
            <person name="Brummell D.A."/>
            <person name="Schwinn K.E."/>
            <person name="Catanach A."/>
            <person name="Fullerton C."/>
            <person name="Li D."/>
            <person name="Meiyalaghan S."/>
            <person name="Nieuwenhuizen N."/>
            <person name="Read N."/>
            <person name="Prakash R."/>
            <person name="Hunter D."/>
            <person name="Zhang H."/>
            <person name="McKenzie M."/>
            <person name="Knabel M."/>
            <person name="Harris A."/>
            <person name="Allan A.C."/>
            <person name="Gleave A."/>
            <person name="Chen A."/>
            <person name="Janssen B.J."/>
            <person name="Plunkett B."/>
            <person name="Ampomah-Dwamena C."/>
            <person name="Voogd C."/>
            <person name="Leif D."/>
            <person name="Lafferty D."/>
            <person name="Souleyre E.J.F."/>
            <person name="Varkonyi-Gasic E."/>
            <person name="Gambi F."/>
            <person name="Hanley J."/>
            <person name="Yao J.L."/>
            <person name="Cheung J."/>
            <person name="David K.M."/>
            <person name="Warren B."/>
            <person name="Marsh K."/>
            <person name="Snowden K.C."/>
            <person name="Lin-Wang K."/>
            <person name="Brian L."/>
            <person name="Martinez-Sanchez M."/>
            <person name="Wang M."/>
            <person name="Ileperuma N."/>
            <person name="Macnee N."/>
            <person name="Campin R."/>
            <person name="McAtee P."/>
            <person name="Drummond R.S.M."/>
            <person name="Espley R.V."/>
            <person name="Ireland H.S."/>
            <person name="Wu R."/>
            <person name="Atkinson R.G."/>
            <person name="Karunairetnam S."/>
            <person name="Bulley S."/>
            <person name="Chunkath S."/>
            <person name="Hanley Z."/>
            <person name="Storey R."/>
            <person name="Thrimawithana A.H."/>
            <person name="Thomson S."/>
            <person name="David C."/>
            <person name="Testolin R."/>
            <person name="Huang H."/>
            <person name="Hellens R.P."/>
            <person name="Schaffer R.J."/>
        </authorList>
    </citation>
    <scope>NUCLEOTIDE SEQUENCE [LARGE SCALE GENOMIC DNA]</scope>
    <source>
        <strain evidence="6">cv. Red5</strain>
    </source>
</reference>
<feature type="domain" description="RING-type" evidence="4">
    <location>
        <begin position="98"/>
        <end position="140"/>
    </location>
</feature>
<dbReference type="SMART" id="SM00184">
    <property type="entry name" value="RING"/>
    <property type="match status" value="1"/>
</dbReference>
<evidence type="ECO:0000313" key="5">
    <source>
        <dbReference type="EMBL" id="PSR98267.1"/>
    </source>
</evidence>
<keyword evidence="1" id="KW-0863">Zinc-finger</keyword>
<dbReference type="STRING" id="1590841.A0A2R6PWX4"/>
<dbReference type="GO" id="GO:0016567">
    <property type="term" value="P:protein ubiquitination"/>
    <property type="evidence" value="ECO:0007669"/>
    <property type="project" value="UniProtKB-UniPathway"/>
</dbReference>
<evidence type="ECO:0000313" key="6">
    <source>
        <dbReference type="Proteomes" id="UP000241394"/>
    </source>
</evidence>
<sequence length="172" mass="18439">MSSTPTLLRPPPPPSHYWLSDSSPILPVVSILAFAGLIVLIYAFFFSIKCPPNPFHRRSSAAVPLEGPGRLAVSSKNVEQMVSSVEYAAQVHGCGGECPVCLTPFVDGEVIRKVIACGHLFHTTCIEMWLTSHSNCPVCRAFIGAAKRSKTTAATGGEDDFQQGLPDSARLV</sequence>
<evidence type="ECO:0000256" key="2">
    <source>
        <dbReference type="SAM" id="MobiDB-lite"/>
    </source>
</evidence>
<accession>A0A2R6PWX4</accession>
<keyword evidence="6" id="KW-1185">Reference proteome</keyword>
<dbReference type="OrthoDB" id="8062037at2759"/>
<keyword evidence="1" id="KW-0862">Zinc</keyword>
<evidence type="ECO:0000259" key="4">
    <source>
        <dbReference type="PROSITE" id="PS50089"/>
    </source>
</evidence>
<keyword evidence="1" id="KW-0479">Metal-binding</keyword>
<reference evidence="5 6" key="1">
    <citation type="submission" date="2017-07" db="EMBL/GenBank/DDBJ databases">
        <title>An improved, manually edited Actinidia chinensis var. chinensis (kiwifruit) genome highlights the challenges associated with draft genomes and gene prediction in plants.</title>
        <authorList>
            <person name="Pilkington S."/>
            <person name="Crowhurst R."/>
            <person name="Hilario E."/>
            <person name="Nardozza S."/>
            <person name="Fraser L."/>
            <person name="Peng Y."/>
            <person name="Gunaseelan K."/>
            <person name="Simpson R."/>
            <person name="Tahir J."/>
            <person name="Deroles S."/>
            <person name="Templeton K."/>
            <person name="Luo Z."/>
            <person name="Davy M."/>
            <person name="Cheng C."/>
            <person name="Mcneilage M."/>
            <person name="Scaglione D."/>
            <person name="Liu Y."/>
            <person name="Zhang Q."/>
            <person name="Datson P."/>
            <person name="De Silva N."/>
            <person name="Gardiner S."/>
            <person name="Bassett H."/>
            <person name="Chagne D."/>
            <person name="Mccallum J."/>
            <person name="Dzierzon H."/>
            <person name="Deng C."/>
            <person name="Wang Y.-Y."/>
            <person name="Barron N."/>
            <person name="Manako K."/>
            <person name="Bowen J."/>
            <person name="Foster T."/>
            <person name="Erridge Z."/>
            <person name="Tiffin H."/>
            <person name="Waite C."/>
            <person name="Davies K."/>
            <person name="Grierson E."/>
            <person name="Laing W."/>
            <person name="Kirk R."/>
            <person name="Chen X."/>
            <person name="Wood M."/>
            <person name="Montefiori M."/>
            <person name="Brummell D."/>
            <person name="Schwinn K."/>
            <person name="Catanach A."/>
            <person name="Fullerton C."/>
            <person name="Li D."/>
            <person name="Meiyalaghan S."/>
            <person name="Nieuwenhuizen N."/>
            <person name="Read N."/>
            <person name="Prakash R."/>
            <person name="Hunter D."/>
            <person name="Zhang H."/>
            <person name="Mckenzie M."/>
            <person name="Knabel M."/>
            <person name="Harris A."/>
            <person name="Allan A."/>
            <person name="Chen A."/>
            <person name="Janssen B."/>
            <person name="Plunkett B."/>
            <person name="Dwamena C."/>
            <person name="Voogd C."/>
            <person name="Leif D."/>
            <person name="Lafferty D."/>
            <person name="Souleyre E."/>
            <person name="Varkonyi-Gasic E."/>
            <person name="Gambi F."/>
            <person name="Hanley J."/>
            <person name="Yao J.-L."/>
            <person name="Cheung J."/>
            <person name="David K."/>
            <person name="Warren B."/>
            <person name="Marsh K."/>
            <person name="Snowden K."/>
            <person name="Lin-Wang K."/>
            <person name="Brian L."/>
            <person name="Martinez-Sanchez M."/>
            <person name="Wang M."/>
            <person name="Ileperuma N."/>
            <person name="Macnee N."/>
            <person name="Campin R."/>
            <person name="Mcatee P."/>
            <person name="Drummond R."/>
            <person name="Espley R."/>
            <person name="Ireland H."/>
            <person name="Wu R."/>
            <person name="Atkinson R."/>
            <person name="Karunairetnam S."/>
            <person name="Bulley S."/>
            <person name="Chunkath S."/>
            <person name="Hanley Z."/>
            <person name="Storey R."/>
            <person name="Thrimawithana A."/>
            <person name="Thomson S."/>
            <person name="David C."/>
            <person name="Testolin R."/>
        </authorList>
    </citation>
    <scope>NUCLEOTIDE SEQUENCE [LARGE SCALE GENOMIC DNA]</scope>
    <source>
        <strain evidence="6">cv. Red5</strain>
        <tissue evidence="5">Young leaf</tissue>
    </source>
</reference>
<dbReference type="InterPro" id="IPR001841">
    <property type="entry name" value="Znf_RING"/>
</dbReference>
<organism evidence="5 6">
    <name type="scientific">Actinidia chinensis var. chinensis</name>
    <name type="common">Chinese soft-hair kiwi</name>
    <dbReference type="NCBI Taxonomy" id="1590841"/>
    <lineage>
        <taxon>Eukaryota</taxon>
        <taxon>Viridiplantae</taxon>
        <taxon>Streptophyta</taxon>
        <taxon>Embryophyta</taxon>
        <taxon>Tracheophyta</taxon>
        <taxon>Spermatophyta</taxon>
        <taxon>Magnoliopsida</taxon>
        <taxon>eudicotyledons</taxon>
        <taxon>Gunneridae</taxon>
        <taxon>Pentapetalae</taxon>
        <taxon>asterids</taxon>
        <taxon>Ericales</taxon>
        <taxon>Actinidiaceae</taxon>
        <taxon>Actinidia</taxon>
    </lineage>
</organism>